<dbReference type="EMBL" id="BAABRL010000005">
    <property type="protein sequence ID" value="GAA5495851.1"/>
    <property type="molecule type" value="Genomic_DNA"/>
</dbReference>
<dbReference type="InterPro" id="IPR006694">
    <property type="entry name" value="Fatty_acid_hydroxylase"/>
</dbReference>
<organism evidence="2 3">
    <name type="scientific">Rubritalea halochordaticola</name>
    <dbReference type="NCBI Taxonomy" id="714537"/>
    <lineage>
        <taxon>Bacteria</taxon>
        <taxon>Pseudomonadati</taxon>
        <taxon>Verrucomicrobiota</taxon>
        <taxon>Verrucomicrobiia</taxon>
        <taxon>Verrucomicrobiales</taxon>
        <taxon>Rubritaleaceae</taxon>
        <taxon>Rubritalea</taxon>
    </lineage>
</organism>
<name>A0ABP9UZH6_9BACT</name>
<evidence type="ECO:0000313" key="2">
    <source>
        <dbReference type="EMBL" id="GAA5495851.1"/>
    </source>
</evidence>
<dbReference type="Pfam" id="PF04116">
    <property type="entry name" value="FA_hydroxylase"/>
    <property type="match status" value="1"/>
</dbReference>
<reference evidence="2 3" key="1">
    <citation type="submission" date="2024-02" db="EMBL/GenBank/DDBJ databases">
        <title>Rubritalea halochordaticola NBRC 107102.</title>
        <authorList>
            <person name="Ichikawa N."/>
            <person name="Katano-Makiyama Y."/>
            <person name="Hidaka K."/>
        </authorList>
    </citation>
    <scope>NUCLEOTIDE SEQUENCE [LARGE SCALE GENOMIC DNA]</scope>
    <source>
        <strain evidence="2 3">NBRC 107102</strain>
    </source>
</reference>
<dbReference type="Proteomes" id="UP001424741">
    <property type="component" value="Unassembled WGS sequence"/>
</dbReference>
<keyword evidence="3" id="KW-1185">Reference proteome</keyword>
<protein>
    <recommendedName>
        <fullName evidence="1">Fatty acid hydroxylase domain-containing protein</fullName>
    </recommendedName>
</protein>
<sequence length="87" mass="9993">MTRALVMLPLYLLGFEQAALNAYITLVGVQAVAIHANLGINFGWLRYIIATPQFHHWHHAKDHRYMDANYAVHLPVIDMIFGTYRCP</sequence>
<proteinExistence type="predicted"/>
<evidence type="ECO:0000313" key="3">
    <source>
        <dbReference type="Proteomes" id="UP001424741"/>
    </source>
</evidence>
<gene>
    <name evidence="2" type="ORF">Rhal01_02030</name>
</gene>
<comment type="caution">
    <text evidence="2">The sequence shown here is derived from an EMBL/GenBank/DDBJ whole genome shotgun (WGS) entry which is preliminary data.</text>
</comment>
<evidence type="ECO:0000259" key="1">
    <source>
        <dbReference type="Pfam" id="PF04116"/>
    </source>
</evidence>
<feature type="domain" description="Fatty acid hydroxylase" evidence="1">
    <location>
        <begin position="3"/>
        <end position="83"/>
    </location>
</feature>
<accession>A0ABP9UZH6</accession>